<dbReference type="STRING" id="642492.Clole_3577"/>
<dbReference type="CDD" id="cd00377">
    <property type="entry name" value="ICL_PEPM"/>
    <property type="match status" value="1"/>
</dbReference>
<dbReference type="HOGENOM" id="CLU_027389_0_1_9"/>
<dbReference type="PANTHER" id="PTHR43793:SF1">
    <property type="entry name" value="FAD SYNTHASE"/>
    <property type="match status" value="1"/>
</dbReference>
<dbReference type="GO" id="GO:0050188">
    <property type="term" value="F:phosphoenolpyruvate mutase activity"/>
    <property type="evidence" value="ECO:0007669"/>
    <property type="project" value="UniProtKB-EC"/>
</dbReference>
<dbReference type="AlphaFoldDB" id="F2JT41"/>
<dbReference type="Gene3D" id="3.40.50.620">
    <property type="entry name" value="HUPs"/>
    <property type="match status" value="1"/>
</dbReference>
<dbReference type="InterPro" id="IPR040442">
    <property type="entry name" value="Pyrv_kinase-like_dom_sf"/>
</dbReference>
<sequence>MKKVYMCFGTDVIHNGHIEILRKAAELGEVTVGVLTDEVMASYKRYPIINLEQRLQIIESIKYVSKVIVQEELDYTNNLRKVKPDYVVHGDDWRTGYQASIRSKVIDILKEWDGELVEFPYTEDNNIKCLENTMRERLSMPEFRRARLRKLLKMNRTIRVLEVHSGITGLIAENTKLEKDGKINEFDAMWLSSLCDSTVKGKPDIELVDMSSRLKTIEEILEVTTKPIILDGDTGGLVEHFNFNIRTLERMGVSAIIIEDKEGLKKNSLFGTEVHQDQASIESFCEKIRVGKAALKTKEFMLIARIESLILEKGMEDALARAQAYVNAGADGIMIHSRKKEPDEIFAFCDAFRLQNKQTPIIVVPTTFNKVYEEELYNHGINIVIYANQLIRSAFPAMQNTARVILENERAYEVDKLCMPVKEILTLIKER</sequence>
<dbReference type="SUPFAM" id="SSF51621">
    <property type="entry name" value="Phosphoenolpyruvate/pyruvate domain"/>
    <property type="match status" value="1"/>
</dbReference>
<dbReference type="EC" id="5.4.2.9" evidence="4"/>
<dbReference type="InterPro" id="IPR050385">
    <property type="entry name" value="Archaeal_FAD_synthase"/>
</dbReference>
<dbReference type="InterPro" id="IPR004821">
    <property type="entry name" value="Cyt_trans-like"/>
</dbReference>
<dbReference type="NCBIfam" id="TIGR02320">
    <property type="entry name" value="PEP_mutase"/>
    <property type="match status" value="1"/>
</dbReference>
<dbReference type="EMBL" id="CP002582">
    <property type="protein sequence ID" value="ADZ85260.1"/>
    <property type="molecule type" value="Genomic_DNA"/>
</dbReference>
<evidence type="ECO:0000256" key="3">
    <source>
        <dbReference type="ARBA" id="ARBA00023235"/>
    </source>
</evidence>
<feature type="domain" description="Cytidyltransferase-like" evidence="5">
    <location>
        <begin position="11"/>
        <end position="96"/>
    </location>
</feature>
<dbReference type="RefSeq" id="WP_013658536.1">
    <property type="nucleotide sequence ID" value="NC_015275.1"/>
</dbReference>
<organism evidence="6 7">
    <name type="scientific">Cellulosilyticum lentocellum (strain ATCC 49066 / DSM 5427 / NCIMB 11756 / RHM5)</name>
    <name type="common">Clostridium lentocellum</name>
    <dbReference type="NCBI Taxonomy" id="642492"/>
    <lineage>
        <taxon>Bacteria</taxon>
        <taxon>Bacillati</taxon>
        <taxon>Bacillota</taxon>
        <taxon>Clostridia</taxon>
        <taxon>Lachnospirales</taxon>
        <taxon>Cellulosilyticaceae</taxon>
        <taxon>Cellulosilyticum</taxon>
    </lineage>
</organism>
<protein>
    <recommendedName>
        <fullName evidence="4">phosphoenolpyruvate mutase</fullName>
        <ecNumber evidence="4">5.4.2.9</ecNumber>
    </recommendedName>
</protein>
<dbReference type="Gene3D" id="3.20.20.60">
    <property type="entry name" value="Phosphoenolpyruvate-binding domains"/>
    <property type="match status" value="1"/>
</dbReference>
<reference evidence="6 7" key="1">
    <citation type="journal article" date="2011" name="J. Bacteriol.">
        <title>Complete genome sequence of the cellulose-degrading bacterium Cellulosilyticum lentocellum.</title>
        <authorList>
            <consortium name="US DOE Joint Genome Institute"/>
            <person name="Miller D.A."/>
            <person name="Suen G."/>
            <person name="Bruce D."/>
            <person name="Copeland A."/>
            <person name="Cheng J.F."/>
            <person name="Detter C."/>
            <person name="Goodwin L.A."/>
            <person name="Han C.S."/>
            <person name="Hauser L.J."/>
            <person name="Land M.L."/>
            <person name="Lapidus A."/>
            <person name="Lucas S."/>
            <person name="Meincke L."/>
            <person name="Pitluck S."/>
            <person name="Tapia R."/>
            <person name="Teshima H."/>
            <person name="Woyke T."/>
            <person name="Fox B.G."/>
            <person name="Angert E.R."/>
            <person name="Currie C.R."/>
        </authorList>
    </citation>
    <scope>NUCLEOTIDE SEQUENCE [LARGE SCALE GENOMIC DNA]</scope>
    <source>
        <strain evidence="7">ATCC 49066 / DSM 5427 / NCIMB 11756 / RHM5</strain>
    </source>
</reference>
<dbReference type="Pfam" id="PF13714">
    <property type="entry name" value="PEP_mutase"/>
    <property type="match status" value="1"/>
</dbReference>
<dbReference type="InterPro" id="IPR015813">
    <property type="entry name" value="Pyrv/PenolPyrv_kinase-like_dom"/>
</dbReference>
<dbReference type="SUPFAM" id="SSF52374">
    <property type="entry name" value="Nucleotidylyl transferase"/>
    <property type="match status" value="1"/>
</dbReference>
<dbReference type="Proteomes" id="UP000008467">
    <property type="component" value="Chromosome"/>
</dbReference>
<keyword evidence="2" id="KW-0548">Nucleotidyltransferase</keyword>
<proteinExistence type="predicted"/>
<dbReference type="eggNOG" id="COG2513">
    <property type="taxonomic scope" value="Bacteria"/>
</dbReference>
<keyword evidence="1" id="KW-0808">Transferase</keyword>
<evidence type="ECO:0000256" key="4">
    <source>
        <dbReference type="ARBA" id="ARBA00024063"/>
    </source>
</evidence>
<dbReference type="NCBIfam" id="TIGR00125">
    <property type="entry name" value="cyt_tran_rel"/>
    <property type="match status" value="1"/>
</dbReference>
<dbReference type="KEGG" id="cle:Clole_3577"/>
<evidence type="ECO:0000259" key="5">
    <source>
        <dbReference type="Pfam" id="PF01467"/>
    </source>
</evidence>
<evidence type="ECO:0000313" key="6">
    <source>
        <dbReference type="EMBL" id="ADZ85260.1"/>
    </source>
</evidence>
<dbReference type="Pfam" id="PF01467">
    <property type="entry name" value="CTP_transf_like"/>
    <property type="match status" value="1"/>
</dbReference>
<dbReference type="PANTHER" id="PTHR43793">
    <property type="entry name" value="FAD SYNTHASE"/>
    <property type="match status" value="1"/>
</dbReference>
<evidence type="ECO:0000313" key="7">
    <source>
        <dbReference type="Proteomes" id="UP000008467"/>
    </source>
</evidence>
<keyword evidence="6" id="KW-0670">Pyruvate</keyword>
<dbReference type="InterPro" id="IPR039556">
    <property type="entry name" value="ICL/PEPM"/>
</dbReference>
<keyword evidence="7" id="KW-1185">Reference proteome</keyword>
<dbReference type="eggNOG" id="COG0615">
    <property type="taxonomic scope" value="Bacteria"/>
</dbReference>
<keyword evidence="3 6" id="KW-0413">Isomerase</keyword>
<accession>F2JT41</accession>
<evidence type="ECO:0000256" key="1">
    <source>
        <dbReference type="ARBA" id="ARBA00022679"/>
    </source>
</evidence>
<gene>
    <name evidence="6" type="ordered locus">Clole_3577</name>
</gene>
<dbReference type="GO" id="GO:0016779">
    <property type="term" value="F:nucleotidyltransferase activity"/>
    <property type="evidence" value="ECO:0007669"/>
    <property type="project" value="UniProtKB-KW"/>
</dbReference>
<dbReference type="InterPro" id="IPR014729">
    <property type="entry name" value="Rossmann-like_a/b/a_fold"/>
</dbReference>
<name>F2JT41_CELLD</name>
<evidence type="ECO:0000256" key="2">
    <source>
        <dbReference type="ARBA" id="ARBA00022695"/>
    </source>
</evidence>
<dbReference type="InterPro" id="IPR012698">
    <property type="entry name" value="PEnolPyrv_PMutase_core"/>
</dbReference>